<dbReference type="InterPro" id="IPR036388">
    <property type="entry name" value="WH-like_DNA-bd_sf"/>
</dbReference>
<feature type="region of interest" description="Head domain (RuvB-H)" evidence="9">
    <location>
        <begin position="255"/>
        <end position="340"/>
    </location>
</feature>
<comment type="subunit">
    <text evidence="9">Homohexamer. Forms an RuvA(8)-RuvB(12)-Holliday junction (HJ) complex. HJ DNA is sandwiched between 2 RuvA tetramers; dsDNA enters through RuvA and exits via RuvB. An RuvB hexamer assembles on each DNA strand where it exits the tetramer. Each RuvB hexamer is contacted by two RuvA subunits (via domain III) on 2 adjacent RuvB subunits; this complex drives branch migration. In the full resolvosome a probable DNA-RuvA(4)-RuvB(12)-RuvC(2) complex forms which resolves the HJ.</text>
</comment>
<sequence>MDEQLLRAGVNMDEDNDLNLRPKFLTEFLGQTKIKDNLGVFIEAARTRNESLDHLFLIGPPGLGKTTLAQITARELGADFKVTSAPALDKPKDLAGILSTISERTVFFIDEIHRLKPAIEEMLYIAMEDYELDWVIGQGAAARTVRIPIPSFTLVGATTKAGMVSSPLISRFGIVQRFSFYEREELAAIIRRSAAILNVEADDEAAYVMADCSRGTPRVANRILRRMRDFAQILGNGRITKDVAARGLDKLEIDFLGLERYDREILRSIIENFGGGPVGAETLAISIGESVDTLEDYYEPYLIQSGLLQRTPRGRTATEKAYTHLGLQGKYAHADERLLF</sequence>
<evidence type="ECO:0000313" key="11">
    <source>
        <dbReference type="EMBL" id="ERJ92601.1"/>
    </source>
</evidence>
<dbReference type="PANTHER" id="PTHR42848:SF1">
    <property type="entry name" value="HOLLIDAY JUNCTION BRANCH MIGRATION COMPLEX SUBUNIT RUVB"/>
    <property type="match status" value="1"/>
</dbReference>
<organism evidence="11 12">
    <name type="scientific">Treponema lecithinolyticum ATCC 700332</name>
    <dbReference type="NCBI Taxonomy" id="1321815"/>
    <lineage>
        <taxon>Bacteria</taxon>
        <taxon>Pseudomonadati</taxon>
        <taxon>Spirochaetota</taxon>
        <taxon>Spirochaetia</taxon>
        <taxon>Spirochaetales</taxon>
        <taxon>Treponemataceae</taxon>
        <taxon>Treponema</taxon>
    </lineage>
</organism>
<dbReference type="InterPro" id="IPR036390">
    <property type="entry name" value="WH_DNA-bd_sf"/>
</dbReference>
<evidence type="ECO:0000256" key="4">
    <source>
        <dbReference type="ARBA" id="ARBA00022801"/>
    </source>
</evidence>
<comment type="catalytic activity">
    <reaction evidence="9">
        <text>ATP + H2O = ADP + phosphate + H(+)</text>
        <dbReference type="Rhea" id="RHEA:13065"/>
        <dbReference type="ChEBI" id="CHEBI:15377"/>
        <dbReference type="ChEBI" id="CHEBI:15378"/>
        <dbReference type="ChEBI" id="CHEBI:30616"/>
        <dbReference type="ChEBI" id="CHEBI:43474"/>
        <dbReference type="ChEBI" id="CHEBI:456216"/>
    </reaction>
</comment>
<feature type="binding site" evidence="9">
    <location>
        <position position="21"/>
    </location>
    <ligand>
        <name>ATP</name>
        <dbReference type="ChEBI" id="CHEBI:30616"/>
    </ligand>
</feature>
<dbReference type="InterPro" id="IPR008823">
    <property type="entry name" value="RuvB_wg_C"/>
</dbReference>
<feature type="binding site" evidence="9">
    <location>
        <position position="20"/>
    </location>
    <ligand>
        <name>ATP</name>
        <dbReference type="ChEBI" id="CHEBI:30616"/>
    </ligand>
</feature>
<dbReference type="InterPro" id="IPR008824">
    <property type="entry name" value="RuvB-like_N"/>
</dbReference>
<dbReference type="NCBIfam" id="NF000868">
    <property type="entry name" value="PRK00080.1"/>
    <property type="match status" value="1"/>
</dbReference>
<feature type="binding site" evidence="9">
    <location>
        <position position="66"/>
    </location>
    <ligand>
        <name>Mg(2+)</name>
        <dbReference type="ChEBI" id="CHEBI:18420"/>
    </ligand>
</feature>
<dbReference type="SMART" id="SM00382">
    <property type="entry name" value="AAA"/>
    <property type="match status" value="1"/>
</dbReference>
<evidence type="ECO:0000256" key="2">
    <source>
        <dbReference type="ARBA" id="ARBA00022741"/>
    </source>
</evidence>
<comment type="function">
    <text evidence="9">The RuvA-RuvB-RuvC complex processes Holliday junction (HJ) DNA during genetic recombination and DNA repair, while the RuvA-RuvB complex plays an important role in the rescue of blocked DNA replication forks via replication fork reversal (RFR). RuvA specifically binds to HJ cruciform DNA, conferring on it an open structure. The RuvB hexamer acts as an ATP-dependent pump, pulling dsDNA into and through the RuvAB complex. RuvB forms 2 homohexamers on either side of HJ DNA bound by 1 or 2 RuvA tetramers; 4 subunits per hexamer contact DNA at a time. Coordinated motions by a converter formed by DNA-disengaged RuvB subunits stimulates ATP hydrolysis and nucleotide exchange. Immobilization of the converter enables RuvB to convert the ATP-contained energy into a lever motion, pulling 2 nucleotides of DNA out of the RuvA tetramer per ATP hydrolyzed, thus driving DNA branch migration. The RuvB motors rotate together with the DNA substrate, which together with the progressing nucleotide cycle form the mechanistic basis for DNA recombination by continuous HJ branch migration. Branch migration allows RuvC to scan DNA until it finds its consensus sequence, where it cleaves and resolves cruciform DNA.</text>
</comment>
<evidence type="ECO:0000256" key="6">
    <source>
        <dbReference type="ARBA" id="ARBA00023125"/>
    </source>
</evidence>
<feature type="binding site" evidence="9">
    <location>
        <position position="310"/>
    </location>
    <ligand>
        <name>DNA</name>
        <dbReference type="ChEBI" id="CHEBI:16991"/>
    </ligand>
</feature>
<protein>
    <recommendedName>
        <fullName evidence="9">Holliday junction branch migration complex subunit RuvB</fullName>
        <ecNumber evidence="9">3.6.4.-</ecNumber>
    </recommendedName>
</protein>
<keyword evidence="11" id="KW-0347">Helicase</keyword>
<dbReference type="Pfam" id="PF17864">
    <property type="entry name" value="AAA_lid_4"/>
    <property type="match status" value="1"/>
</dbReference>
<dbReference type="InterPro" id="IPR004605">
    <property type="entry name" value="DNA_helicase_Holl-junc_RuvB"/>
</dbReference>
<feature type="binding site" evidence="9">
    <location>
        <position position="62"/>
    </location>
    <ligand>
        <name>ATP</name>
        <dbReference type="ChEBI" id="CHEBI:30616"/>
    </ligand>
</feature>
<keyword evidence="6 9" id="KW-0238">DNA-binding</keyword>
<dbReference type="Pfam" id="PF05496">
    <property type="entry name" value="RuvB_N"/>
    <property type="match status" value="1"/>
</dbReference>
<feature type="region of interest" description="Small ATPAse domain (RuvB-S)" evidence="9">
    <location>
        <begin position="182"/>
        <end position="252"/>
    </location>
</feature>
<reference evidence="11 12" key="1">
    <citation type="submission" date="2013-08" db="EMBL/GenBank/DDBJ databases">
        <authorList>
            <person name="Weinstock G."/>
            <person name="Sodergren E."/>
            <person name="Wylie T."/>
            <person name="Fulton L."/>
            <person name="Fulton R."/>
            <person name="Fronick C."/>
            <person name="O'Laughlin M."/>
            <person name="Godfrey J."/>
            <person name="Miner T."/>
            <person name="Herter B."/>
            <person name="Appelbaum E."/>
            <person name="Cordes M."/>
            <person name="Lek S."/>
            <person name="Wollam A."/>
            <person name="Pepin K.H."/>
            <person name="Palsikar V.B."/>
            <person name="Mitreva M."/>
            <person name="Wilson R.K."/>
        </authorList>
    </citation>
    <scope>NUCLEOTIDE SEQUENCE [LARGE SCALE GENOMIC DNA]</scope>
    <source>
        <strain evidence="11 12">ATCC 700332</strain>
    </source>
</reference>
<comment type="subcellular location">
    <subcellularLocation>
        <location evidence="9">Cytoplasm</location>
    </subcellularLocation>
</comment>
<dbReference type="InterPro" id="IPR003593">
    <property type="entry name" value="AAA+_ATPase"/>
</dbReference>
<dbReference type="EMBL" id="AWVH01000033">
    <property type="protein sequence ID" value="ERJ92601.1"/>
    <property type="molecule type" value="Genomic_DNA"/>
</dbReference>
<keyword evidence="5 9" id="KW-0067">ATP-binding</keyword>
<feature type="binding site" evidence="9">
    <location>
        <position position="65"/>
    </location>
    <ligand>
        <name>ATP</name>
        <dbReference type="ChEBI" id="CHEBI:30616"/>
    </ligand>
</feature>
<dbReference type="Gene3D" id="3.40.50.300">
    <property type="entry name" value="P-loop containing nucleotide triphosphate hydrolases"/>
    <property type="match status" value="1"/>
</dbReference>
<feature type="binding site" evidence="9">
    <location>
        <position position="315"/>
    </location>
    <ligand>
        <name>DNA</name>
        <dbReference type="ChEBI" id="CHEBI:16991"/>
    </ligand>
</feature>
<dbReference type="SUPFAM" id="SSF52540">
    <property type="entry name" value="P-loop containing nucleoside triphosphate hydrolases"/>
    <property type="match status" value="1"/>
</dbReference>
<dbReference type="CDD" id="cd00009">
    <property type="entry name" value="AAA"/>
    <property type="match status" value="1"/>
</dbReference>
<keyword evidence="2 9" id="KW-0547">Nucleotide-binding</keyword>
<feature type="binding site" evidence="9">
    <location>
        <begin position="128"/>
        <end position="130"/>
    </location>
    <ligand>
        <name>ATP</name>
        <dbReference type="ChEBI" id="CHEBI:30616"/>
    </ligand>
</feature>
<comment type="caution">
    <text evidence="11">The sequence shown here is derived from an EMBL/GenBank/DDBJ whole genome shotgun (WGS) entry which is preliminary data.</text>
</comment>
<dbReference type="Proteomes" id="UP000016649">
    <property type="component" value="Unassembled WGS sequence"/>
</dbReference>
<feature type="domain" description="AAA+ ATPase" evidence="10">
    <location>
        <begin position="51"/>
        <end position="185"/>
    </location>
</feature>
<feature type="binding site" evidence="9">
    <location>
        <position position="181"/>
    </location>
    <ligand>
        <name>ATP</name>
        <dbReference type="ChEBI" id="CHEBI:30616"/>
    </ligand>
</feature>
<evidence type="ECO:0000256" key="3">
    <source>
        <dbReference type="ARBA" id="ARBA00022763"/>
    </source>
</evidence>
<name>A0ABN0NYE5_TRELE</name>
<evidence type="ECO:0000313" key="12">
    <source>
        <dbReference type="Proteomes" id="UP000016649"/>
    </source>
</evidence>
<evidence type="ECO:0000256" key="7">
    <source>
        <dbReference type="ARBA" id="ARBA00023172"/>
    </source>
</evidence>
<dbReference type="InterPro" id="IPR041445">
    <property type="entry name" value="AAA_lid_4"/>
</dbReference>
<comment type="caution">
    <text evidence="9">Lacks conserved residue(s) required for the propagation of feature annotation.</text>
</comment>
<dbReference type="SUPFAM" id="SSF46785">
    <property type="entry name" value="Winged helix' DNA-binding domain"/>
    <property type="match status" value="1"/>
</dbReference>
<gene>
    <name evidence="9" type="primary">ruvB</name>
    <name evidence="11" type="ORF">HMPREF9193_01359</name>
</gene>
<dbReference type="NCBIfam" id="TIGR00635">
    <property type="entry name" value="ruvB"/>
    <property type="match status" value="1"/>
</dbReference>
<dbReference type="PANTHER" id="PTHR42848">
    <property type="match status" value="1"/>
</dbReference>
<keyword evidence="1 9" id="KW-0963">Cytoplasm</keyword>
<dbReference type="InterPro" id="IPR027417">
    <property type="entry name" value="P-loop_NTPase"/>
</dbReference>
<keyword evidence="4 9" id="KW-0378">Hydrolase</keyword>
<evidence type="ECO:0000259" key="10">
    <source>
        <dbReference type="SMART" id="SM00382"/>
    </source>
</evidence>
<dbReference type="Pfam" id="PF05491">
    <property type="entry name" value="WHD_RuvB"/>
    <property type="match status" value="1"/>
</dbReference>
<comment type="domain">
    <text evidence="9">Has 3 domains, the large (RuvB-L) and small ATPase (RuvB-S) domains and the C-terminal head (RuvB-H) domain. The head domain binds DNA, while the ATPase domains jointly bind ATP, ADP or are empty depending on the state of the subunit in the translocation cycle. During a single DNA translocation step the structure of each domain remains the same, but their relative positions change.</text>
</comment>
<comment type="similarity">
    <text evidence="9">Belongs to the RuvB family.</text>
</comment>
<evidence type="ECO:0000256" key="9">
    <source>
        <dbReference type="HAMAP-Rule" id="MF_00016"/>
    </source>
</evidence>
<feature type="binding site" evidence="9">
    <location>
        <position position="67"/>
    </location>
    <ligand>
        <name>ATP</name>
        <dbReference type="ChEBI" id="CHEBI:30616"/>
    </ligand>
</feature>
<evidence type="ECO:0000256" key="8">
    <source>
        <dbReference type="ARBA" id="ARBA00023204"/>
    </source>
</evidence>
<evidence type="ECO:0000256" key="1">
    <source>
        <dbReference type="ARBA" id="ARBA00022490"/>
    </source>
</evidence>
<keyword evidence="12" id="KW-1185">Reference proteome</keyword>
<keyword evidence="7 9" id="KW-0233">DNA recombination</keyword>
<dbReference type="RefSeq" id="WP_021687564.1">
    <property type="nucleotide sequence ID" value="NZ_KI260567.1"/>
</dbReference>
<dbReference type="Gene3D" id="1.10.10.10">
    <property type="entry name" value="Winged helix-like DNA-binding domain superfamily/Winged helix DNA-binding domain"/>
    <property type="match status" value="1"/>
</dbReference>
<dbReference type="HAMAP" id="MF_00016">
    <property type="entry name" value="DNA_HJ_migration_RuvB"/>
    <property type="match status" value="1"/>
</dbReference>
<feature type="binding site" evidence="9">
    <location>
        <position position="171"/>
    </location>
    <ligand>
        <name>ATP</name>
        <dbReference type="ChEBI" id="CHEBI:30616"/>
    </ligand>
</feature>
<keyword evidence="3 9" id="KW-0227">DNA damage</keyword>
<dbReference type="GO" id="GO:0004386">
    <property type="term" value="F:helicase activity"/>
    <property type="evidence" value="ECO:0007669"/>
    <property type="project" value="UniProtKB-KW"/>
</dbReference>
<dbReference type="Gene3D" id="1.10.8.60">
    <property type="match status" value="1"/>
</dbReference>
<keyword evidence="8 9" id="KW-0234">DNA repair</keyword>
<feature type="binding site" evidence="9">
    <location>
        <position position="218"/>
    </location>
    <ligand>
        <name>ATP</name>
        <dbReference type="ChEBI" id="CHEBI:30616"/>
    </ligand>
</feature>
<accession>A0ABN0NYE5</accession>
<evidence type="ECO:0000256" key="5">
    <source>
        <dbReference type="ARBA" id="ARBA00022840"/>
    </source>
</evidence>
<dbReference type="EC" id="3.6.4.-" evidence="9"/>
<proteinExistence type="inferred from homology"/>
<feature type="binding site" evidence="9">
    <location>
        <position position="66"/>
    </location>
    <ligand>
        <name>ATP</name>
        <dbReference type="ChEBI" id="CHEBI:30616"/>
    </ligand>
</feature>